<proteinExistence type="predicted"/>
<protein>
    <submittedName>
        <fullName evidence="2">Uncharacterized protein</fullName>
    </submittedName>
</protein>
<keyword evidence="3" id="KW-1185">Reference proteome</keyword>
<comment type="caution">
    <text evidence="2">The sequence shown here is derived from an EMBL/GenBank/DDBJ whole genome shotgun (WGS) entry which is preliminary data.</text>
</comment>
<evidence type="ECO:0000256" key="1">
    <source>
        <dbReference type="SAM" id="MobiDB-lite"/>
    </source>
</evidence>
<name>A0ABR0ANE2_9CRUS</name>
<feature type="compositionally biased region" description="Basic residues" evidence="1">
    <location>
        <begin position="33"/>
        <end position="43"/>
    </location>
</feature>
<gene>
    <name evidence="2" type="ORF">OUZ56_015668</name>
</gene>
<evidence type="ECO:0000313" key="2">
    <source>
        <dbReference type="EMBL" id="KAK4026643.1"/>
    </source>
</evidence>
<dbReference type="EMBL" id="JAOYFB010000038">
    <property type="protein sequence ID" value="KAK4026643.1"/>
    <property type="molecule type" value="Genomic_DNA"/>
</dbReference>
<accession>A0ABR0ANE2</accession>
<organism evidence="2 3">
    <name type="scientific">Daphnia magna</name>
    <dbReference type="NCBI Taxonomy" id="35525"/>
    <lineage>
        <taxon>Eukaryota</taxon>
        <taxon>Metazoa</taxon>
        <taxon>Ecdysozoa</taxon>
        <taxon>Arthropoda</taxon>
        <taxon>Crustacea</taxon>
        <taxon>Branchiopoda</taxon>
        <taxon>Diplostraca</taxon>
        <taxon>Cladocera</taxon>
        <taxon>Anomopoda</taxon>
        <taxon>Daphniidae</taxon>
        <taxon>Daphnia</taxon>
    </lineage>
</organism>
<evidence type="ECO:0000313" key="3">
    <source>
        <dbReference type="Proteomes" id="UP001234178"/>
    </source>
</evidence>
<reference evidence="2 3" key="1">
    <citation type="journal article" date="2023" name="Nucleic Acids Res.">
        <title>The hologenome of Daphnia magna reveals possible DNA methylation and microbiome-mediated evolution of the host genome.</title>
        <authorList>
            <person name="Chaturvedi A."/>
            <person name="Li X."/>
            <person name="Dhandapani V."/>
            <person name="Marshall H."/>
            <person name="Kissane S."/>
            <person name="Cuenca-Cambronero M."/>
            <person name="Asole G."/>
            <person name="Calvet F."/>
            <person name="Ruiz-Romero M."/>
            <person name="Marangio P."/>
            <person name="Guigo R."/>
            <person name="Rago D."/>
            <person name="Mirbahai L."/>
            <person name="Eastwood N."/>
            <person name="Colbourne J.K."/>
            <person name="Zhou J."/>
            <person name="Mallon E."/>
            <person name="Orsini L."/>
        </authorList>
    </citation>
    <scope>NUCLEOTIDE SEQUENCE [LARGE SCALE GENOMIC DNA]</scope>
    <source>
        <strain evidence="2">LRV0_1</strain>
    </source>
</reference>
<sequence>MKKCFRNPSTMELARRVVGKNKNRGRNAEGNQKQKRRRNKYRAQKSNVSVNVLAPEVATQEEAIGDVGDPLILDVMPSTSGDVTSHKTDVVADAYGNEEDMSARTPLNRRVTARMITSQPLKKKKKSY</sequence>
<dbReference type="Proteomes" id="UP001234178">
    <property type="component" value="Unassembled WGS sequence"/>
</dbReference>
<feature type="region of interest" description="Disordered" evidence="1">
    <location>
        <begin position="1"/>
        <end position="45"/>
    </location>
</feature>